<dbReference type="HOGENOM" id="CLU_1204206_0_0_7"/>
<dbReference type="KEGG" id="sur:STAUR_5383"/>
<proteinExistence type="predicted"/>
<evidence type="ECO:0000313" key="1">
    <source>
        <dbReference type="EMBL" id="ADO73154.1"/>
    </source>
</evidence>
<dbReference type="STRING" id="378806.STAUR_5383"/>
<organism evidence="1 2">
    <name type="scientific">Stigmatella aurantiaca (strain DW4/3-1)</name>
    <dbReference type="NCBI Taxonomy" id="378806"/>
    <lineage>
        <taxon>Bacteria</taxon>
        <taxon>Pseudomonadati</taxon>
        <taxon>Myxococcota</taxon>
        <taxon>Myxococcia</taxon>
        <taxon>Myxococcales</taxon>
        <taxon>Cystobacterineae</taxon>
        <taxon>Archangiaceae</taxon>
        <taxon>Stigmatella</taxon>
    </lineage>
</organism>
<sequence length="230" mass="25068">MALWLSACAHGGETPEGIPDGPQATPGLEGARVGKLFECFATLQAKSPGALYWVSSLKEAEGYYVATQFQYLPIRKYGGYEIVIFSKDHAAYYWMPGAQSDATGFVSQGVHQVEAELPGHEGTVHLRLDKRYPNAFVLTGQGAELEGSVQRILPRQLLDWLINEELHELTHDGLNFQSQALRSGVLREQVASWMKDGAVTSACRNISQRVDKALGLLEEALAAPGTPAAR</sequence>
<name>E3FPF9_STIAD</name>
<dbReference type="AlphaFoldDB" id="E3FPF9"/>
<keyword evidence="2" id="KW-1185">Reference proteome</keyword>
<evidence type="ECO:0000313" key="2">
    <source>
        <dbReference type="Proteomes" id="UP000001351"/>
    </source>
</evidence>
<reference evidence="1 2" key="1">
    <citation type="journal article" date="2011" name="Mol. Biol. Evol.">
        <title>Comparative genomic analysis of fruiting body formation in Myxococcales.</title>
        <authorList>
            <person name="Huntley S."/>
            <person name="Hamann N."/>
            <person name="Wegener-Feldbrugge S."/>
            <person name="Treuner-Lange A."/>
            <person name="Kube M."/>
            <person name="Reinhardt R."/>
            <person name="Klages S."/>
            <person name="Muller R."/>
            <person name="Ronning C.M."/>
            <person name="Nierman W.C."/>
            <person name="Sogaard-Andersen L."/>
        </authorList>
    </citation>
    <scope>NUCLEOTIDE SEQUENCE [LARGE SCALE GENOMIC DNA]</scope>
    <source>
        <strain evidence="1 2">DW4/3-1</strain>
    </source>
</reference>
<accession>E3FPF9</accession>
<dbReference type="EMBL" id="CP002271">
    <property type="protein sequence ID" value="ADO73154.1"/>
    <property type="molecule type" value="Genomic_DNA"/>
</dbReference>
<protein>
    <submittedName>
        <fullName evidence="1">Conserved uncharacterized protein</fullName>
    </submittedName>
</protein>
<dbReference type="Proteomes" id="UP000001351">
    <property type="component" value="Chromosome"/>
</dbReference>
<gene>
    <name evidence="1" type="ordered locus">STAUR_5383</name>
</gene>